<feature type="region of interest" description="Disordered" evidence="1">
    <location>
        <begin position="109"/>
        <end position="178"/>
    </location>
</feature>
<dbReference type="Proteomes" id="UP001492380">
    <property type="component" value="Unassembled WGS sequence"/>
</dbReference>
<evidence type="ECO:0000256" key="1">
    <source>
        <dbReference type="SAM" id="MobiDB-lite"/>
    </source>
</evidence>
<dbReference type="EMBL" id="JBBWRZ010000009">
    <property type="protein sequence ID" value="KAK8228919.1"/>
    <property type="molecule type" value="Genomic_DNA"/>
</dbReference>
<sequence>MSTWRNANDCFVYPFSRSPQHRNSQKLPVRIESQVMPTQFPMEDPEIIEVSPHQEPSSFHRLIQRQRFLEAELHLNALTMIFCMGYRTDNLAPQAMDESDNPIMMSNTPIYQRPPIEDPEAYGVDPEAMPPSRYKPKETDKRPHSSSEDGPEALETKRLSPTAPDAAPAVEGQLASQGNVNQTDVTAVSNAPASYDASIQVGAHLCIGVKLTKDNAVETLQKIDEYAKWRRSEQGEEVDLSFSEFHRVKEYFQSKA</sequence>
<accession>A0ABR1YGP7</accession>
<organism evidence="2 3">
    <name type="scientific">Phyllosticta capitalensis</name>
    <dbReference type="NCBI Taxonomy" id="121624"/>
    <lineage>
        <taxon>Eukaryota</taxon>
        <taxon>Fungi</taxon>
        <taxon>Dikarya</taxon>
        <taxon>Ascomycota</taxon>
        <taxon>Pezizomycotina</taxon>
        <taxon>Dothideomycetes</taxon>
        <taxon>Dothideomycetes incertae sedis</taxon>
        <taxon>Botryosphaeriales</taxon>
        <taxon>Phyllostictaceae</taxon>
        <taxon>Phyllosticta</taxon>
    </lineage>
</organism>
<feature type="compositionally biased region" description="Basic and acidic residues" evidence="1">
    <location>
        <begin position="135"/>
        <end position="147"/>
    </location>
</feature>
<comment type="caution">
    <text evidence="2">The sequence shown here is derived from an EMBL/GenBank/DDBJ whole genome shotgun (WGS) entry which is preliminary data.</text>
</comment>
<evidence type="ECO:0000313" key="3">
    <source>
        <dbReference type="Proteomes" id="UP001492380"/>
    </source>
</evidence>
<gene>
    <name evidence="2" type="ORF">HDK90DRAFT_468429</name>
</gene>
<evidence type="ECO:0000313" key="2">
    <source>
        <dbReference type="EMBL" id="KAK8228919.1"/>
    </source>
</evidence>
<proteinExistence type="predicted"/>
<keyword evidence="3" id="KW-1185">Reference proteome</keyword>
<name>A0ABR1YGP7_9PEZI</name>
<protein>
    <submittedName>
        <fullName evidence="2">Uncharacterized protein</fullName>
    </submittedName>
</protein>
<reference evidence="2 3" key="1">
    <citation type="submission" date="2024-04" db="EMBL/GenBank/DDBJ databases">
        <title>Phyllosticta paracitricarpa is synonymous to the EU quarantine fungus P. citricarpa based on phylogenomic analyses.</title>
        <authorList>
            <consortium name="Lawrence Berkeley National Laboratory"/>
            <person name="Van Ingen-Buijs V.A."/>
            <person name="Van Westerhoven A.C."/>
            <person name="Haridas S."/>
            <person name="Skiadas P."/>
            <person name="Martin F."/>
            <person name="Groenewald J.Z."/>
            <person name="Crous P.W."/>
            <person name="Seidl M.F."/>
        </authorList>
    </citation>
    <scope>NUCLEOTIDE SEQUENCE [LARGE SCALE GENOMIC DNA]</scope>
    <source>
        <strain evidence="2 3">CBS 123374</strain>
    </source>
</reference>